<evidence type="ECO:0000313" key="3">
    <source>
        <dbReference type="Proteomes" id="UP001054945"/>
    </source>
</evidence>
<feature type="compositionally biased region" description="Polar residues" evidence="1">
    <location>
        <begin position="1"/>
        <end position="11"/>
    </location>
</feature>
<protein>
    <submittedName>
        <fullName evidence="2">Uncharacterized protein</fullName>
    </submittedName>
</protein>
<keyword evidence="3" id="KW-1185">Reference proteome</keyword>
<proteinExistence type="predicted"/>
<organism evidence="2 3">
    <name type="scientific">Caerostris extrusa</name>
    <name type="common">Bark spider</name>
    <name type="synonym">Caerostris bankana</name>
    <dbReference type="NCBI Taxonomy" id="172846"/>
    <lineage>
        <taxon>Eukaryota</taxon>
        <taxon>Metazoa</taxon>
        <taxon>Ecdysozoa</taxon>
        <taxon>Arthropoda</taxon>
        <taxon>Chelicerata</taxon>
        <taxon>Arachnida</taxon>
        <taxon>Araneae</taxon>
        <taxon>Araneomorphae</taxon>
        <taxon>Entelegynae</taxon>
        <taxon>Araneoidea</taxon>
        <taxon>Araneidae</taxon>
        <taxon>Caerostris</taxon>
    </lineage>
</organism>
<name>A0AAV4V044_CAEEX</name>
<feature type="region of interest" description="Disordered" evidence="1">
    <location>
        <begin position="1"/>
        <end position="92"/>
    </location>
</feature>
<sequence length="92" mass="10649">MESTRCVNSIEDTPHPVMVTSHSRRKEKKKEKQQKPRTKADFYPQFSILRCHPPMVPRGPLPRNRQTEQGVCPFYSSTGNRSSKSSTLYKAR</sequence>
<dbReference type="EMBL" id="BPLR01013746">
    <property type="protein sequence ID" value="GIY63462.1"/>
    <property type="molecule type" value="Genomic_DNA"/>
</dbReference>
<evidence type="ECO:0000313" key="2">
    <source>
        <dbReference type="EMBL" id="GIY63462.1"/>
    </source>
</evidence>
<feature type="compositionally biased region" description="Low complexity" evidence="1">
    <location>
        <begin position="76"/>
        <end position="86"/>
    </location>
</feature>
<dbReference type="Proteomes" id="UP001054945">
    <property type="component" value="Unassembled WGS sequence"/>
</dbReference>
<gene>
    <name evidence="2" type="ORF">CEXT_285751</name>
</gene>
<reference evidence="2 3" key="1">
    <citation type="submission" date="2021-06" db="EMBL/GenBank/DDBJ databases">
        <title>Caerostris extrusa draft genome.</title>
        <authorList>
            <person name="Kono N."/>
            <person name="Arakawa K."/>
        </authorList>
    </citation>
    <scope>NUCLEOTIDE SEQUENCE [LARGE SCALE GENOMIC DNA]</scope>
</reference>
<evidence type="ECO:0000256" key="1">
    <source>
        <dbReference type="SAM" id="MobiDB-lite"/>
    </source>
</evidence>
<feature type="compositionally biased region" description="Basic residues" evidence="1">
    <location>
        <begin position="22"/>
        <end position="37"/>
    </location>
</feature>
<dbReference type="AlphaFoldDB" id="A0AAV4V044"/>
<comment type="caution">
    <text evidence="2">The sequence shown here is derived from an EMBL/GenBank/DDBJ whole genome shotgun (WGS) entry which is preliminary data.</text>
</comment>
<accession>A0AAV4V044</accession>